<proteinExistence type="predicted"/>
<organism evidence="1 2">
    <name type="scientific">Moraxella oculi</name>
    <dbReference type="NCBI Taxonomy" id="2940516"/>
    <lineage>
        <taxon>Bacteria</taxon>
        <taxon>Pseudomonadati</taxon>
        <taxon>Pseudomonadota</taxon>
        <taxon>Gammaproteobacteria</taxon>
        <taxon>Moraxellales</taxon>
        <taxon>Moraxellaceae</taxon>
        <taxon>Moraxella</taxon>
    </lineage>
</organism>
<evidence type="ECO:0008006" key="3">
    <source>
        <dbReference type="Google" id="ProtNLM"/>
    </source>
</evidence>
<dbReference type="Proteomes" id="UP001624684">
    <property type="component" value="Unassembled WGS sequence"/>
</dbReference>
<evidence type="ECO:0000313" key="1">
    <source>
        <dbReference type="EMBL" id="MFL1731585.1"/>
    </source>
</evidence>
<evidence type="ECO:0000313" key="2">
    <source>
        <dbReference type="Proteomes" id="UP001624684"/>
    </source>
</evidence>
<gene>
    <name evidence="1" type="ORF">ACJHVH_01020</name>
</gene>
<comment type="caution">
    <text evidence="1">The sequence shown here is derived from an EMBL/GenBank/DDBJ whole genome shotgun (WGS) entry which is preliminary data.</text>
</comment>
<dbReference type="EMBL" id="JBJJXE010000001">
    <property type="protein sequence ID" value="MFL1731585.1"/>
    <property type="molecule type" value="Genomic_DNA"/>
</dbReference>
<name>A0ABW8U4Z7_9GAMM</name>
<keyword evidence="2" id="KW-1185">Reference proteome</keyword>
<protein>
    <recommendedName>
        <fullName evidence="3">NlpE C-terminal OB domain-containing protein</fullName>
    </recommendedName>
</protein>
<dbReference type="RefSeq" id="WP_407068445.1">
    <property type="nucleotide sequence ID" value="NZ_JBJJXE010000001.1"/>
</dbReference>
<reference evidence="1 2" key="1">
    <citation type="submission" date="2024-11" db="EMBL/GenBank/DDBJ databases">
        <title>First Report of Moraxella oculi in Brazil in an Infectious Bovine Keratoconjunctivitis Outbreak.</title>
        <authorList>
            <person name="Carvalho C.V."/>
            <person name="Domingues R."/>
            <person name="Coutinho C."/>
            <person name="Honorio N.T.B.S."/>
            <person name="Faza D.R.L.R."/>
            <person name="Carvalho W.A."/>
            <person name="Machado A.B.F."/>
            <person name="Martins M.F."/>
            <person name="Gaspar E.B."/>
        </authorList>
    </citation>
    <scope>NUCLEOTIDE SEQUENCE [LARGE SCALE GENOMIC DNA]</scope>
    <source>
        <strain evidence="1 2">2117LE</strain>
    </source>
</reference>
<sequence length="181" mass="20107">MFIFLPSWCKLLIKHQAKKQAFWLRVMSDLAFAMKMVALCAVLIACQDDAGKFEGKNLDATVGDLAGCYGIIQGESAQIKINQTADGFSMQMREPKGSQSLWDHAEPLTLLDINQGWGYFKVNTLDLGKSDAQHIIARPDGMMALMQVKVSTQNTNPRLDSAYVMHIVQGSNTVYQMPCDD</sequence>
<accession>A0ABW8U4Z7</accession>